<evidence type="ECO:0000313" key="2">
    <source>
        <dbReference type="EMBL" id="MBJ3809023.1"/>
    </source>
</evidence>
<dbReference type="RefSeq" id="WP_190117274.1">
    <property type="nucleotide sequence ID" value="NZ_BMVR01000007.1"/>
</dbReference>
<dbReference type="Pfam" id="PF01636">
    <property type="entry name" value="APH"/>
    <property type="match status" value="1"/>
</dbReference>
<evidence type="ECO:0000259" key="1">
    <source>
        <dbReference type="Pfam" id="PF01636"/>
    </source>
</evidence>
<reference evidence="2 3" key="1">
    <citation type="submission" date="2020-12" db="EMBL/GenBank/DDBJ databases">
        <title>Streptomyces typhae sp. nov., a novel endophytic actinomycete isolated from the root of cattail pollen (Typha angustifolia L.).</title>
        <authorList>
            <person name="Peng C."/>
            <person name="Liu C."/>
        </authorList>
    </citation>
    <scope>NUCLEOTIDE SEQUENCE [LARGE SCALE GENOMIC DNA]</scope>
    <source>
        <strain evidence="2 3">JCM 4753</strain>
    </source>
</reference>
<name>A0ABS0X736_9ACTN</name>
<dbReference type="EMBL" id="JAEKOZ010000010">
    <property type="protein sequence ID" value="MBJ3809023.1"/>
    <property type="molecule type" value="Genomic_DNA"/>
</dbReference>
<comment type="caution">
    <text evidence="2">The sequence shown here is derived from an EMBL/GenBank/DDBJ whole genome shotgun (WGS) entry which is preliminary data.</text>
</comment>
<organism evidence="2 3">
    <name type="scientific">Streptomyces flavofungini</name>
    <dbReference type="NCBI Taxonomy" id="68200"/>
    <lineage>
        <taxon>Bacteria</taxon>
        <taxon>Bacillati</taxon>
        <taxon>Actinomycetota</taxon>
        <taxon>Actinomycetes</taxon>
        <taxon>Kitasatosporales</taxon>
        <taxon>Streptomycetaceae</taxon>
        <taxon>Streptomyces</taxon>
    </lineage>
</organism>
<dbReference type="Gene3D" id="1.20.58.840">
    <property type="match status" value="1"/>
</dbReference>
<sequence length="336" mass="35897">MKAFPENVRDETLSRGLAAYGITPTAVTYAPVGFGDYHWHVTGDDGRDWFVTVSDLEHKAHCGADAATALTGLRRAMDTALTLRTREVLRFVVAPGAAADGSSVVPLDTRYALTVFPQVTGRTGDFGDPLDDADRDRVLGLLARLHDRTPPGTTPATTLEPAGLTGIHTALNDLTGTWSGGPYAEPARRLLATHAAPLRAALADFDALADRVRRSGAPLVVTHGEPHPGNLIHGDDGFLLVDWDTVGLALPERDLSLLAAEPAALAHYTGLTGRTPDAAALALYRLRWSLLDVAEFADWFRAPHEGSDDTQVAWEGFAETLEQLADQGRGAVIDSN</sequence>
<dbReference type="Proteomes" id="UP000634780">
    <property type="component" value="Unassembled WGS sequence"/>
</dbReference>
<proteinExistence type="predicted"/>
<feature type="domain" description="Aminoglycoside phosphotransferase" evidence="1">
    <location>
        <begin position="32"/>
        <end position="266"/>
    </location>
</feature>
<dbReference type="SUPFAM" id="SSF56112">
    <property type="entry name" value="Protein kinase-like (PK-like)"/>
    <property type="match status" value="1"/>
</dbReference>
<accession>A0ABS0X736</accession>
<dbReference type="InterPro" id="IPR011009">
    <property type="entry name" value="Kinase-like_dom_sf"/>
</dbReference>
<protein>
    <submittedName>
        <fullName evidence="2">Phosphotransferase</fullName>
    </submittedName>
</protein>
<keyword evidence="3" id="KW-1185">Reference proteome</keyword>
<gene>
    <name evidence="2" type="ORF">JGB26_18185</name>
</gene>
<dbReference type="InterPro" id="IPR002575">
    <property type="entry name" value="Aminoglycoside_PTrfase"/>
</dbReference>
<dbReference type="Gene3D" id="1.10.510.10">
    <property type="entry name" value="Transferase(Phosphotransferase) domain 1"/>
    <property type="match status" value="1"/>
</dbReference>
<evidence type="ECO:0000313" key="3">
    <source>
        <dbReference type="Proteomes" id="UP000634780"/>
    </source>
</evidence>